<dbReference type="AlphaFoldDB" id="A0A4S4KQK7"/>
<keyword evidence="1" id="KW-0472">Membrane</keyword>
<dbReference type="Proteomes" id="UP000309038">
    <property type="component" value="Unassembled WGS sequence"/>
</dbReference>
<sequence length="331" mass="36589">MSSPSAAPHTFPAPIGGVPFNQDFAPSILFAFLYAIITIIAFYRLARSSSRCLMFIGTLAFVFERIVIYGLRAHQAHDPSERASDSLTVYWQMTYSIGYVSILADIITILRSFLVNSTYPPKDVPVYSRNDGSDSSLLVGNAADTSYISLDRPQDDQPRARFWFRRICGFLALSTWISIILGTVSGLHYVKAETNANQVSLVQSLRSVSSDQHTTMCYTPSDAVQKIIQICMHLAGIYPARLRRSAALILFIIATLLNVVSVYRLVVMRLQTPALVSTGPSSLNDPASKATFYVFQAAPEWIAAAILVSINVRQTYGTGMWGDFRSTDKKS</sequence>
<feature type="transmembrane region" description="Helical" evidence="1">
    <location>
        <begin position="52"/>
        <end position="71"/>
    </location>
</feature>
<proteinExistence type="predicted"/>
<reference evidence="2 3" key="1">
    <citation type="submission" date="2019-02" db="EMBL/GenBank/DDBJ databases">
        <title>Genome sequencing of the rare red list fungi Phlebia centrifuga.</title>
        <authorList>
            <person name="Buettner E."/>
            <person name="Kellner H."/>
        </authorList>
    </citation>
    <scope>NUCLEOTIDE SEQUENCE [LARGE SCALE GENOMIC DNA]</scope>
    <source>
        <strain evidence="2 3">DSM 108282</strain>
    </source>
</reference>
<feature type="transmembrane region" description="Helical" evidence="1">
    <location>
        <begin position="91"/>
        <end position="114"/>
    </location>
</feature>
<accession>A0A4S4KQK7</accession>
<keyword evidence="3" id="KW-1185">Reference proteome</keyword>
<evidence type="ECO:0000313" key="2">
    <source>
        <dbReference type="EMBL" id="THH00899.1"/>
    </source>
</evidence>
<keyword evidence="1" id="KW-0812">Transmembrane</keyword>
<feature type="transmembrane region" description="Helical" evidence="1">
    <location>
        <begin position="246"/>
        <end position="266"/>
    </location>
</feature>
<protein>
    <submittedName>
        <fullName evidence="2">Uncharacterized protein</fullName>
    </submittedName>
</protein>
<comment type="caution">
    <text evidence="2">The sequence shown here is derived from an EMBL/GenBank/DDBJ whole genome shotgun (WGS) entry which is preliminary data.</text>
</comment>
<name>A0A4S4KQK7_9APHY</name>
<gene>
    <name evidence="2" type="ORF">EW026_g1706</name>
</gene>
<dbReference type="EMBL" id="SGPJ01000037">
    <property type="protein sequence ID" value="THH00899.1"/>
    <property type="molecule type" value="Genomic_DNA"/>
</dbReference>
<feature type="transmembrane region" description="Helical" evidence="1">
    <location>
        <begin position="24"/>
        <end position="45"/>
    </location>
</feature>
<feature type="transmembrane region" description="Helical" evidence="1">
    <location>
        <begin position="167"/>
        <end position="190"/>
    </location>
</feature>
<keyword evidence="1" id="KW-1133">Transmembrane helix</keyword>
<organism evidence="2 3">
    <name type="scientific">Hermanssonia centrifuga</name>
    <dbReference type="NCBI Taxonomy" id="98765"/>
    <lineage>
        <taxon>Eukaryota</taxon>
        <taxon>Fungi</taxon>
        <taxon>Dikarya</taxon>
        <taxon>Basidiomycota</taxon>
        <taxon>Agaricomycotina</taxon>
        <taxon>Agaricomycetes</taxon>
        <taxon>Polyporales</taxon>
        <taxon>Meruliaceae</taxon>
        <taxon>Hermanssonia</taxon>
    </lineage>
</organism>
<evidence type="ECO:0000256" key="1">
    <source>
        <dbReference type="SAM" id="Phobius"/>
    </source>
</evidence>
<evidence type="ECO:0000313" key="3">
    <source>
        <dbReference type="Proteomes" id="UP000309038"/>
    </source>
</evidence>